<dbReference type="InterPro" id="IPR052904">
    <property type="entry name" value="Acyl-CoA_dehydrogenase-like"/>
</dbReference>
<reference evidence="9 10" key="1">
    <citation type="submission" date="2019-08" db="EMBL/GenBank/DDBJ databases">
        <title>Bacillus genomes from the desert of Cuatro Cienegas, Coahuila.</title>
        <authorList>
            <person name="Olmedo-Alvarez G."/>
        </authorList>
    </citation>
    <scope>NUCLEOTIDE SEQUENCE [LARGE SCALE GENOMIC DNA]</scope>
    <source>
        <strain evidence="9 10">CH98b_3T</strain>
    </source>
</reference>
<evidence type="ECO:0000259" key="6">
    <source>
        <dbReference type="Pfam" id="PF00441"/>
    </source>
</evidence>
<sequence>MTSKRNFFTEDEHLQQILKQHLDPQLYEWAEKELAVLGECCANEIEERAVHTDREGQPRLIKYNKMGEEVSEVWVNEGYKKTVEETYNRGIVGYVHKEIPALGRQGNYLYSYAQGYLLSQTEPGFYCPVTLTMATAYLLDHYADQHVKNKFLPHVISTGEVELFEGATFLTERQGGSDVGANETQAVPHPSKHTYLLTGEKYFASNAGQCGVAMVLARIPGAPKGTKGLSLFAVPWKKEDGSGKLNGIEIRRLKDKLGVRAVPSAEVLFNDAEGYLVGEPSKGIHYMMEALNLSRVCNAIASLGIMQRAYTEARNYAKSRVTFGDRLINFPMIRESLVDMAVKLEVELSASFELVALFDRVMRNDGAKVSEEEIALNRLLIALLKKETAEQAVHFSHEAIEMHGGNGFIEDFVTPRLLRDAQVLTVWEGTANILGMEVLRLIGRFKVERIFIKSMRERVTLLQVDSSMKEPVEDALVKLQELCQFTSSCAPEIQTVYSKKIASLMVKIFESVVALDGANSGDPREKAKAELYLQMTWKDSDTWYDSENKKLQHFDLIINWEKSSVGVD</sequence>
<name>A0A5D4T860_9BACI</name>
<protein>
    <submittedName>
        <fullName evidence="9">Isovaleryl-CoA dehydrogenase</fullName>
    </submittedName>
</protein>
<evidence type="ECO:0000313" key="9">
    <source>
        <dbReference type="EMBL" id="TYS71860.1"/>
    </source>
</evidence>
<evidence type="ECO:0000256" key="5">
    <source>
        <dbReference type="RuleBase" id="RU362125"/>
    </source>
</evidence>
<keyword evidence="5" id="KW-0560">Oxidoreductase</keyword>
<accession>A0A5D4T860</accession>
<dbReference type="PROSITE" id="PS00073">
    <property type="entry name" value="ACYL_COA_DH_2"/>
    <property type="match status" value="1"/>
</dbReference>
<dbReference type="Proteomes" id="UP000324517">
    <property type="component" value="Unassembled WGS sequence"/>
</dbReference>
<dbReference type="SUPFAM" id="SSF47203">
    <property type="entry name" value="Acyl-CoA dehydrogenase C-terminal domain-like"/>
    <property type="match status" value="1"/>
</dbReference>
<keyword evidence="3 5" id="KW-0285">Flavoprotein</keyword>
<dbReference type="Gene3D" id="2.40.110.20">
    <property type="match status" value="1"/>
</dbReference>
<comment type="similarity">
    <text evidence="2 5">Belongs to the acyl-CoA dehydrogenase family.</text>
</comment>
<dbReference type="InterPro" id="IPR009100">
    <property type="entry name" value="AcylCoA_DH/oxidase_NM_dom_sf"/>
</dbReference>
<evidence type="ECO:0000256" key="1">
    <source>
        <dbReference type="ARBA" id="ARBA00001974"/>
    </source>
</evidence>
<dbReference type="InterPro" id="IPR036250">
    <property type="entry name" value="AcylCo_DH-like_C"/>
</dbReference>
<dbReference type="OrthoDB" id="9771038at2"/>
<dbReference type="GO" id="GO:0003995">
    <property type="term" value="F:acyl-CoA dehydrogenase activity"/>
    <property type="evidence" value="ECO:0007669"/>
    <property type="project" value="InterPro"/>
</dbReference>
<comment type="cofactor">
    <cofactor evidence="1 5">
        <name>FAD</name>
        <dbReference type="ChEBI" id="CHEBI:57692"/>
    </cofactor>
</comment>
<evidence type="ECO:0000259" key="8">
    <source>
        <dbReference type="Pfam" id="PF18158"/>
    </source>
</evidence>
<dbReference type="Pfam" id="PF02770">
    <property type="entry name" value="Acyl-CoA_dh_M"/>
    <property type="match status" value="1"/>
</dbReference>
<dbReference type="RefSeq" id="WP_148979496.1">
    <property type="nucleotide sequence ID" value="NZ_JBNIKO010000004.1"/>
</dbReference>
<organism evidence="9 10">
    <name type="scientific">Sutcliffiella horikoshii</name>
    <dbReference type="NCBI Taxonomy" id="79883"/>
    <lineage>
        <taxon>Bacteria</taxon>
        <taxon>Bacillati</taxon>
        <taxon>Bacillota</taxon>
        <taxon>Bacilli</taxon>
        <taxon>Bacillales</taxon>
        <taxon>Bacillaceae</taxon>
        <taxon>Sutcliffiella</taxon>
    </lineage>
</organism>
<gene>
    <name evidence="9" type="ORF">FZC75_11920</name>
</gene>
<dbReference type="EMBL" id="VTET01000005">
    <property type="protein sequence ID" value="TYS71860.1"/>
    <property type="molecule type" value="Genomic_DNA"/>
</dbReference>
<dbReference type="SUPFAM" id="SSF56645">
    <property type="entry name" value="Acyl-CoA dehydrogenase NM domain-like"/>
    <property type="match status" value="1"/>
</dbReference>
<proteinExistence type="inferred from homology"/>
<evidence type="ECO:0000313" key="10">
    <source>
        <dbReference type="Proteomes" id="UP000324517"/>
    </source>
</evidence>
<dbReference type="Pfam" id="PF00441">
    <property type="entry name" value="Acyl-CoA_dh_1"/>
    <property type="match status" value="1"/>
</dbReference>
<evidence type="ECO:0000256" key="2">
    <source>
        <dbReference type="ARBA" id="ARBA00009347"/>
    </source>
</evidence>
<evidence type="ECO:0000256" key="3">
    <source>
        <dbReference type="ARBA" id="ARBA00022630"/>
    </source>
</evidence>
<dbReference type="Gene3D" id="1.20.140.10">
    <property type="entry name" value="Butyryl-CoA Dehydrogenase, subunit A, domain 3"/>
    <property type="match status" value="1"/>
</dbReference>
<keyword evidence="4 5" id="KW-0274">FAD</keyword>
<dbReference type="PANTHER" id="PTHR42707:SF2">
    <property type="entry name" value="ACD11 DEHYDROGENASE"/>
    <property type="match status" value="1"/>
</dbReference>
<comment type="caution">
    <text evidence="9">The sequence shown here is derived from an EMBL/GenBank/DDBJ whole genome shotgun (WGS) entry which is preliminary data.</text>
</comment>
<dbReference type="InterPro" id="IPR006089">
    <property type="entry name" value="Acyl-CoA_DH_CS"/>
</dbReference>
<feature type="domain" description="Acyl-CoA oxidase/dehydrogenase middle" evidence="7">
    <location>
        <begin position="167"/>
        <end position="271"/>
    </location>
</feature>
<evidence type="ECO:0000256" key="4">
    <source>
        <dbReference type="ARBA" id="ARBA00022827"/>
    </source>
</evidence>
<evidence type="ECO:0000259" key="7">
    <source>
        <dbReference type="Pfam" id="PF02770"/>
    </source>
</evidence>
<dbReference type="InterPro" id="IPR009075">
    <property type="entry name" value="AcylCo_DH/oxidase_C"/>
</dbReference>
<feature type="domain" description="Acyl-CoA dehydrogenase/oxidase C-terminal" evidence="6">
    <location>
        <begin position="282"/>
        <end position="439"/>
    </location>
</feature>
<dbReference type="InterPro" id="IPR041504">
    <property type="entry name" value="AidB_N"/>
</dbReference>
<dbReference type="InterPro" id="IPR006091">
    <property type="entry name" value="Acyl-CoA_Oxase/DH_mid-dom"/>
</dbReference>
<dbReference type="Pfam" id="PF18158">
    <property type="entry name" value="AidB_N"/>
    <property type="match status" value="1"/>
</dbReference>
<feature type="domain" description="Adaptive response protein AidB N-terminal" evidence="8">
    <location>
        <begin position="3"/>
        <end position="157"/>
    </location>
</feature>
<dbReference type="AlphaFoldDB" id="A0A5D4T860"/>
<dbReference type="PANTHER" id="PTHR42707">
    <property type="entry name" value="ACYL-COA DEHYDROGENASE"/>
    <property type="match status" value="1"/>
</dbReference>